<evidence type="ECO:0000313" key="4">
    <source>
        <dbReference type="Proteomes" id="UP000193920"/>
    </source>
</evidence>
<keyword evidence="4" id="KW-1185">Reference proteome</keyword>
<sequence>MYFKKNQSIAKMTKVLYIIAHPNIEQSFGNKTIIEAYKKFNIDTEYDEIYKLYPDSKINVKAEQEKLNKADVVVFQFPMYWYNAPSLLRKWFEDVLEHGYAYGSTGKALKDKKLIVSLTTGAPLDAYKEGGIQSYTIEDYTKGFHQLANLCSMKWEGFVATGGLTFFIKDKPEEYKAMIDSLEKHAKQLADKINA</sequence>
<dbReference type="PANTHER" id="PTHR47307">
    <property type="entry name" value="GLUTATHIONE-REGULATED POTASSIUM-EFFLUX SYSTEM ANCILLARY PROTEIN KEFG"/>
    <property type="match status" value="1"/>
</dbReference>
<protein>
    <submittedName>
        <fullName evidence="3">General stress protein 14</fullName>
    </submittedName>
</protein>
<dbReference type="AlphaFoldDB" id="A0A1Y2BY43"/>
<proteinExistence type="predicted"/>
<evidence type="ECO:0000256" key="1">
    <source>
        <dbReference type="ARBA" id="ARBA00023002"/>
    </source>
</evidence>
<dbReference type="SUPFAM" id="SSF52218">
    <property type="entry name" value="Flavoproteins"/>
    <property type="match status" value="1"/>
</dbReference>
<dbReference type="PANTHER" id="PTHR47307:SF1">
    <property type="entry name" value="GLUTATHIONE-REGULATED POTASSIUM-EFFLUX SYSTEM ANCILLARY PROTEIN KEFG"/>
    <property type="match status" value="1"/>
</dbReference>
<dbReference type="EMBL" id="MCOG01000131">
    <property type="protein sequence ID" value="ORY39692.1"/>
    <property type="molecule type" value="Genomic_DNA"/>
</dbReference>
<dbReference type="STRING" id="1754190.A0A1Y2BY43"/>
<accession>A0A1Y2BY43</accession>
<dbReference type="InterPro" id="IPR003680">
    <property type="entry name" value="Flavodoxin_fold"/>
</dbReference>
<dbReference type="GO" id="GO:0003955">
    <property type="term" value="F:NAD(P)H dehydrogenase (quinone) activity"/>
    <property type="evidence" value="ECO:0007669"/>
    <property type="project" value="TreeGrafter"/>
</dbReference>
<evidence type="ECO:0000313" key="3">
    <source>
        <dbReference type="EMBL" id="ORY39692.1"/>
    </source>
</evidence>
<name>A0A1Y2BY43_9FUNG</name>
<feature type="domain" description="Flavodoxin-like fold" evidence="2">
    <location>
        <begin position="13"/>
        <end position="185"/>
    </location>
</feature>
<dbReference type="InterPro" id="IPR046980">
    <property type="entry name" value="KefG/KefF"/>
</dbReference>
<evidence type="ECO:0000259" key="2">
    <source>
        <dbReference type="Pfam" id="PF02525"/>
    </source>
</evidence>
<dbReference type="OrthoDB" id="26889at2759"/>
<dbReference type="Proteomes" id="UP000193920">
    <property type="component" value="Unassembled WGS sequence"/>
</dbReference>
<keyword evidence="1" id="KW-0560">Oxidoreductase</keyword>
<organism evidence="3 4">
    <name type="scientific">Neocallimastix californiae</name>
    <dbReference type="NCBI Taxonomy" id="1754190"/>
    <lineage>
        <taxon>Eukaryota</taxon>
        <taxon>Fungi</taxon>
        <taxon>Fungi incertae sedis</taxon>
        <taxon>Chytridiomycota</taxon>
        <taxon>Chytridiomycota incertae sedis</taxon>
        <taxon>Neocallimastigomycetes</taxon>
        <taxon>Neocallimastigales</taxon>
        <taxon>Neocallimastigaceae</taxon>
        <taxon>Neocallimastix</taxon>
    </lineage>
</organism>
<dbReference type="GO" id="GO:0010181">
    <property type="term" value="F:FMN binding"/>
    <property type="evidence" value="ECO:0007669"/>
    <property type="project" value="TreeGrafter"/>
</dbReference>
<dbReference type="InterPro" id="IPR029039">
    <property type="entry name" value="Flavoprotein-like_sf"/>
</dbReference>
<comment type="caution">
    <text evidence="3">The sequence shown here is derived from an EMBL/GenBank/DDBJ whole genome shotgun (WGS) entry which is preliminary data.</text>
</comment>
<gene>
    <name evidence="3" type="ORF">LY90DRAFT_41952</name>
</gene>
<reference evidence="3 4" key="1">
    <citation type="submission" date="2016-08" db="EMBL/GenBank/DDBJ databases">
        <title>A Parts List for Fungal Cellulosomes Revealed by Comparative Genomics.</title>
        <authorList>
            <consortium name="DOE Joint Genome Institute"/>
            <person name="Haitjema C.H."/>
            <person name="Gilmore S.P."/>
            <person name="Henske J.K."/>
            <person name="Solomon K.V."/>
            <person name="De Groot R."/>
            <person name="Kuo A."/>
            <person name="Mondo S.J."/>
            <person name="Salamov A.A."/>
            <person name="Labutti K."/>
            <person name="Zhao Z."/>
            <person name="Chiniquy J."/>
            <person name="Barry K."/>
            <person name="Brewer H.M."/>
            <person name="Purvine S.O."/>
            <person name="Wright A.T."/>
            <person name="Boxma B."/>
            <person name="Van Alen T."/>
            <person name="Hackstein J.H."/>
            <person name="Baker S.E."/>
            <person name="Grigoriev I.V."/>
            <person name="O'Malley M.A."/>
        </authorList>
    </citation>
    <scope>NUCLEOTIDE SEQUENCE [LARGE SCALE GENOMIC DNA]</scope>
    <source>
        <strain evidence="3 4">G1</strain>
    </source>
</reference>
<dbReference type="Pfam" id="PF02525">
    <property type="entry name" value="Flavodoxin_2"/>
    <property type="match status" value="1"/>
</dbReference>
<dbReference type="Gene3D" id="3.40.50.360">
    <property type="match status" value="1"/>
</dbReference>
<dbReference type="GO" id="GO:0009055">
    <property type="term" value="F:electron transfer activity"/>
    <property type="evidence" value="ECO:0007669"/>
    <property type="project" value="TreeGrafter"/>
</dbReference>